<feature type="compositionally biased region" description="Low complexity" evidence="1">
    <location>
        <begin position="1"/>
        <end position="25"/>
    </location>
</feature>
<proteinExistence type="predicted"/>
<organism evidence="2 3">
    <name type="scientific">Streptomyces cellulosae</name>
    <dbReference type="NCBI Taxonomy" id="1968"/>
    <lineage>
        <taxon>Bacteria</taxon>
        <taxon>Bacillati</taxon>
        <taxon>Actinomycetota</taxon>
        <taxon>Actinomycetes</taxon>
        <taxon>Kitasatosporales</taxon>
        <taxon>Streptomycetaceae</taxon>
        <taxon>Streptomyces</taxon>
    </lineage>
</organism>
<evidence type="ECO:0000256" key="1">
    <source>
        <dbReference type="SAM" id="MobiDB-lite"/>
    </source>
</evidence>
<feature type="compositionally biased region" description="Basic and acidic residues" evidence="1">
    <location>
        <begin position="50"/>
        <end position="60"/>
    </location>
</feature>
<reference evidence="2 3" key="1">
    <citation type="submission" date="2024-10" db="EMBL/GenBank/DDBJ databases">
        <title>The Natural Products Discovery Center: Release of the First 8490 Sequenced Strains for Exploring Actinobacteria Biosynthetic Diversity.</title>
        <authorList>
            <person name="Kalkreuter E."/>
            <person name="Kautsar S.A."/>
            <person name="Yang D."/>
            <person name="Bader C.D."/>
            <person name="Teijaro C.N."/>
            <person name="Fluegel L."/>
            <person name="Davis C.M."/>
            <person name="Simpson J.R."/>
            <person name="Lauterbach L."/>
            <person name="Steele A.D."/>
            <person name="Gui C."/>
            <person name="Meng S."/>
            <person name="Li G."/>
            <person name="Viehrig K."/>
            <person name="Ye F."/>
            <person name="Su P."/>
            <person name="Kiefer A.F."/>
            <person name="Nichols A."/>
            <person name="Cepeda A.J."/>
            <person name="Yan W."/>
            <person name="Fan B."/>
            <person name="Jiang Y."/>
            <person name="Adhikari A."/>
            <person name="Zheng C.-J."/>
            <person name="Schuster L."/>
            <person name="Cowan T.M."/>
            <person name="Smanski M.J."/>
            <person name="Chevrette M.G."/>
            <person name="De Carvalho L.P.S."/>
            <person name="Shen B."/>
        </authorList>
    </citation>
    <scope>NUCLEOTIDE SEQUENCE [LARGE SCALE GENOMIC DNA]</scope>
    <source>
        <strain evidence="2 3">NPDC051599</strain>
    </source>
</reference>
<accession>A0ABW7XZ77</accession>
<comment type="caution">
    <text evidence="2">The sequence shown here is derived from an EMBL/GenBank/DDBJ whole genome shotgun (WGS) entry which is preliminary data.</text>
</comment>
<dbReference type="RefSeq" id="WP_398656214.1">
    <property type="nucleotide sequence ID" value="NZ_JBITDC010000004.1"/>
</dbReference>
<feature type="region of interest" description="Disordered" evidence="1">
    <location>
        <begin position="1"/>
        <end position="60"/>
    </location>
</feature>
<evidence type="ECO:0000313" key="2">
    <source>
        <dbReference type="EMBL" id="MFI5675404.1"/>
    </source>
</evidence>
<protein>
    <submittedName>
        <fullName evidence="2">Uncharacterized protein</fullName>
    </submittedName>
</protein>
<name>A0ABW7XZ77_STRCE</name>
<dbReference type="EMBL" id="JBITDC010000004">
    <property type="protein sequence ID" value="MFI5675404.1"/>
    <property type="molecule type" value="Genomic_DNA"/>
</dbReference>
<keyword evidence="3" id="KW-1185">Reference proteome</keyword>
<evidence type="ECO:0000313" key="3">
    <source>
        <dbReference type="Proteomes" id="UP001612415"/>
    </source>
</evidence>
<gene>
    <name evidence="2" type="ORF">ACIA8P_12140</name>
</gene>
<sequence>MTKGTGNAGRSASAGRTAAGAGRAACPAVLVPAHREHPRRRRPGPSNDPALHEQFEHRVS</sequence>
<dbReference type="Proteomes" id="UP001612415">
    <property type="component" value="Unassembled WGS sequence"/>
</dbReference>